<gene>
    <name evidence="7" type="ORF">K466DRAFT_662427</name>
</gene>
<feature type="domain" description="MYND-type" evidence="6">
    <location>
        <begin position="27"/>
        <end position="68"/>
    </location>
</feature>
<dbReference type="InterPro" id="IPR002893">
    <property type="entry name" value="Znf_MYND"/>
</dbReference>
<evidence type="ECO:0000259" key="6">
    <source>
        <dbReference type="PROSITE" id="PS50865"/>
    </source>
</evidence>
<evidence type="ECO:0000256" key="2">
    <source>
        <dbReference type="ARBA" id="ARBA00022771"/>
    </source>
</evidence>
<dbReference type="PROSITE" id="PS50865">
    <property type="entry name" value="ZF_MYND_2"/>
    <property type="match status" value="1"/>
</dbReference>
<dbReference type="Gene3D" id="6.10.140.2220">
    <property type="match status" value="1"/>
</dbReference>
<protein>
    <recommendedName>
        <fullName evidence="6">MYND-type domain-containing protein</fullName>
    </recommendedName>
</protein>
<evidence type="ECO:0000256" key="3">
    <source>
        <dbReference type="ARBA" id="ARBA00022833"/>
    </source>
</evidence>
<reference evidence="7 8" key="1">
    <citation type="journal article" date="2019" name="Nat. Ecol. Evol.">
        <title>Megaphylogeny resolves global patterns of mushroom evolution.</title>
        <authorList>
            <person name="Varga T."/>
            <person name="Krizsan K."/>
            <person name="Foldi C."/>
            <person name="Dima B."/>
            <person name="Sanchez-Garcia M."/>
            <person name="Sanchez-Ramirez S."/>
            <person name="Szollosi G.J."/>
            <person name="Szarkandi J.G."/>
            <person name="Papp V."/>
            <person name="Albert L."/>
            <person name="Andreopoulos W."/>
            <person name="Angelini C."/>
            <person name="Antonin V."/>
            <person name="Barry K.W."/>
            <person name="Bougher N.L."/>
            <person name="Buchanan P."/>
            <person name="Buyck B."/>
            <person name="Bense V."/>
            <person name="Catcheside P."/>
            <person name="Chovatia M."/>
            <person name="Cooper J."/>
            <person name="Damon W."/>
            <person name="Desjardin D."/>
            <person name="Finy P."/>
            <person name="Geml J."/>
            <person name="Haridas S."/>
            <person name="Hughes K."/>
            <person name="Justo A."/>
            <person name="Karasinski D."/>
            <person name="Kautmanova I."/>
            <person name="Kiss B."/>
            <person name="Kocsube S."/>
            <person name="Kotiranta H."/>
            <person name="LaButti K.M."/>
            <person name="Lechner B.E."/>
            <person name="Liimatainen K."/>
            <person name="Lipzen A."/>
            <person name="Lukacs Z."/>
            <person name="Mihaltcheva S."/>
            <person name="Morgado L.N."/>
            <person name="Niskanen T."/>
            <person name="Noordeloos M.E."/>
            <person name="Ohm R.A."/>
            <person name="Ortiz-Santana B."/>
            <person name="Ovrebo C."/>
            <person name="Racz N."/>
            <person name="Riley R."/>
            <person name="Savchenko A."/>
            <person name="Shiryaev A."/>
            <person name="Soop K."/>
            <person name="Spirin V."/>
            <person name="Szebenyi C."/>
            <person name="Tomsovsky M."/>
            <person name="Tulloss R.E."/>
            <person name="Uehling J."/>
            <person name="Grigoriev I.V."/>
            <person name="Vagvolgyi C."/>
            <person name="Papp T."/>
            <person name="Martin F.M."/>
            <person name="Miettinen O."/>
            <person name="Hibbett D.S."/>
            <person name="Nagy L.G."/>
        </authorList>
    </citation>
    <scope>NUCLEOTIDE SEQUENCE [LARGE SCALE GENOMIC DNA]</scope>
    <source>
        <strain evidence="7 8">HHB13444</strain>
    </source>
</reference>
<dbReference type="EMBL" id="ML211118">
    <property type="protein sequence ID" value="TFK88307.1"/>
    <property type="molecule type" value="Genomic_DNA"/>
</dbReference>
<keyword evidence="3" id="KW-0862">Zinc</keyword>
<keyword evidence="2 4" id="KW-0863">Zinc-finger</keyword>
<accession>A0A5C3PH02</accession>
<evidence type="ECO:0000256" key="1">
    <source>
        <dbReference type="ARBA" id="ARBA00022723"/>
    </source>
</evidence>
<dbReference type="GO" id="GO:0008270">
    <property type="term" value="F:zinc ion binding"/>
    <property type="evidence" value="ECO:0007669"/>
    <property type="project" value="UniProtKB-KW"/>
</dbReference>
<organism evidence="7 8">
    <name type="scientific">Polyporus arcularius HHB13444</name>
    <dbReference type="NCBI Taxonomy" id="1314778"/>
    <lineage>
        <taxon>Eukaryota</taxon>
        <taxon>Fungi</taxon>
        <taxon>Dikarya</taxon>
        <taxon>Basidiomycota</taxon>
        <taxon>Agaricomycotina</taxon>
        <taxon>Agaricomycetes</taxon>
        <taxon>Polyporales</taxon>
        <taxon>Polyporaceae</taxon>
        <taxon>Polyporus</taxon>
    </lineage>
</organism>
<dbReference type="STRING" id="1314778.A0A5C3PH02"/>
<sequence>MGIESHPLQTTFRPGDTSELRNKEGRCRNCDRARKSGEQFMFCKGCKTAVYCSEQCQREHWKDHKDMCKFSRANAEILASHPGAVAAPGVAGMPDFIELQALLRVFSETHRASFQTMLLAKLFLDGGAEAILAAGQKICIVPLKYREPGPDGVVNPALTFSYTKMVFLPLDRVLADPQGTHSRLVDGWNVEIWKWQKWPTYSENVNWTRRESNHGSRHKFTSACVMPLHYAPITYFNTRPQPV</sequence>
<dbReference type="Proteomes" id="UP000308197">
    <property type="component" value="Unassembled WGS sequence"/>
</dbReference>
<feature type="region of interest" description="Disordered" evidence="5">
    <location>
        <begin position="1"/>
        <end position="20"/>
    </location>
</feature>
<name>A0A5C3PH02_9APHY</name>
<evidence type="ECO:0000256" key="4">
    <source>
        <dbReference type="PROSITE-ProRule" id="PRU00134"/>
    </source>
</evidence>
<dbReference type="InParanoid" id="A0A5C3PH02"/>
<dbReference type="SUPFAM" id="SSF144232">
    <property type="entry name" value="HIT/MYND zinc finger-like"/>
    <property type="match status" value="1"/>
</dbReference>
<dbReference type="AlphaFoldDB" id="A0A5C3PH02"/>
<evidence type="ECO:0000313" key="7">
    <source>
        <dbReference type="EMBL" id="TFK88307.1"/>
    </source>
</evidence>
<proteinExistence type="predicted"/>
<evidence type="ECO:0000256" key="5">
    <source>
        <dbReference type="SAM" id="MobiDB-lite"/>
    </source>
</evidence>
<keyword evidence="1" id="KW-0479">Metal-binding</keyword>
<evidence type="ECO:0000313" key="8">
    <source>
        <dbReference type="Proteomes" id="UP000308197"/>
    </source>
</evidence>
<dbReference type="Pfam" id="PF01753">
    <property type="entry name" value="zf-MYND"/>
    <property type="match status" value="1"/>
</dbReference>
<keyword evidence="8" id="KW-1185">Reference proteome</keyword>
<dbReference type="PROSITE" id="PS01360">
    <property type="entry name" value="ZF_MYND_1"/>
    <property type="match status" value="1"/>
</dbReference>